<accession>A0ABW3G0S0</accession>
<evidence type="ECO:0000313" key="4">
    <source>
        <dbReference type="Proteomes" id="UP001597018"/>
    </source>
</evidence>
<comment type="caution">
    <text evidence="3">The sequence shown here is derived from an EMBL/GenBank/DDBJ whole genome shotgun (WGS) entry which is preliminary data.</text>
</comment>
<gene>
    <name evidence="3" type="ORF">ACFQ16_29200</name>
</gene>
<reference evidence="4" key="1">
    <citation type="journal article" date="2019" name="Int. J. Syst. Evol. Microbiol.">
        <title>The Global Catalogue of Microorganisms (GCM) 10K type strain sequencing project: providing services to taxonomists for standard genome sequencing and annotation.</title>
        <authorList>
            <consortium name="The Broad Institute Genomics Platform"/>
            <consortium name="The Broad Institute Genome Sequencing Center for Infectious Disease"/>
            <person name="Wu L."/>
            <person name="Ma J."/>
        </authorList>
    </citation>
    <scope>NUCLEOTIDE SEQUENCE [LARGE SCALE GENOMIC DNA]</scope>
    <source>
        <strain evidence="4">CCUG 56401</strain>
    </source>
</reference>
<sequence>MEPPQPRKIAGYGWSPDLPDARDFLYAAPRVAVTSLPPSVDLRTGFPAPYDQGQIGSCTANAIAGAYQFDLEKEHAQDFMPSRLFIYYNERALEGHVPFDSGAQIRDGIKSVAKQGVCTEQEWPYDATPAQPDGMFPPGAKEAQQPPPGCYKDALQHRASAYLRVAQDLDQLRGCLAVGYPFVFGFTVYESFESPEVARTGVAPMPTAGENVLGGHAVVAVGYDDAQQRFTCRNSWGADWGQQGYFTMPYAYLTENALSSDFWTVRFVT</sequence>
<keyword evidence="4" id="KW-1185">Reference proteome</keyword>
<dbReference type="InterPro" id="IPR013128">
    <property type="entry name" value="Peptidase_C1A"/>
</dbReference>
<name>A0ABW3G0S0_9PSEU</name>
<dbReference type="InterPro" id="IPR038765">
    <property type="entry name" value="Papain-like_cys_pep_sf"/>
</dbReference>
<dbReference type="Gene3D" id="3.90.70.10">
    <property type="entry name" value="Cysteine proteinases"/>
    <property type="match status" value="1"/>
</dbReference>
<dbReference type="CDD" id="cd02619">
    <property type="entry name" value="Peptidase_C1"/>
    <property type="match status" value="1"/>
</dbReference>
<protein>
    <submittedName>
        <fullName evidence="3">C1 family peptidase</fullName>
    </submittedName>
</protein>
<dbReference type="Pfam" id="PF00112">
    <property type="entry name" value="Peptidase_C1"/>
    <property type="match status" value="1"/>
</dbReference>
<evidence type="ECO:0000259" key="2">
    <source>
        <dbReference type="SMART" id="SM00645"/>
    </source>
</evidence>
<feature type="domain" description="Peptidase C1A papain C-terminal" evidence="2">
    <location>
        <begin position="36"/>
        <end position="262"/>
    </location>
</feature>
<dbReference type="SUPFAM" id="SSF54001">
    <property type="entry name" value="Cysteine proteinases"/>
    <property type="match status" value="1"/>
</dbReference>
<dbReference type="EMBL" id="JBHTIW010000044">
    <property type="protein sequence ID" value="MFD0923843.1"/>
    <property type="molecule type" value="Genomic_DNA"/>
</dbReference>
<organism evidence="3 4">
    <name type="scientific">Saccharopolyspora rosea</name>
    <dbReference type="NCBI Taxonomy" id="524884"/>
    <lineage>
        <taxon>Bacteria</taxon>
        <taxon>Bacillati</taxon>
        <taxon>Actinomycetota</taxon>
        <taxon>Actinomycetes</taxon>
        <taxon>Pseudonocardiales</taxon>
        <taxon>Pseudonocardiaceae</taxon>
        <taxon>Saccharopolyspora</taxon>
    </lineage>
</organism>
<evidence type="ECO:0000256" key="1">
    <source>
        <dbReference type="ARBA" id="ARBA00008455"/>
    </source>
</evidence>
<dbReference type="PANTHER" id="PTHR12411">
    <property type="entry name" value="CYSTEINE PROTEASE FAMILY C1-RELATED"/>
    <property type="match status" value="1"/>
</dbReference>
<dbReference type="RefSeq" id="WP_345601790.1">
    <property type="nucleotide sequence ID" value="NZ_BAABLT010000050.1"/>
</dbReference>
<comment type="similarity">
    <text evidence="1">Belongs to the peptidase C1 family.</text>
</comment>
<dbReference type="PROSITE" id="PS00639">
    <property type="entry name" value="THIOL_PROTEASE_HIS"/>
    <property type="match status" value="1"/>
</dbReference>
<dbReference type="InterPro" id="IPR025660">
    <property type="entry name" value="Pept_his_AS"/>
</dbReference>
<dbReference type="InterPro" id="IPR000668">
    <property type="entry name" value="Peptidase_C1A_C"/>
</dbReference>
<proteinExistence type="inferred from homology"/>
<evidence type="ECO:0000313" key="3">
    <source>
        <dbReference type="EMBL" id="MFD0923843.1"/>
    </source>
</evidence>
<dbReference type="Proteomes" id="UP001597018">
    <property type="component" value="Unassembled WGS sequence"/>
</dbReference>
<dbReference type="SMART" id="SM00645">
    <property type="entry name" value="Pept_C1"/>
    <property type="match status" value="1"/>
</dbReference>